<dbReference type="Gene3D" id="3.40.1730.10">
    <property type="entry name" value="pa0076 domain"/>
    <property type="match status" value="1"/>
</dbReference>
<reference evidence="1 2" key="1">
    <citation type="submission" date="2023-07" db="EMBL/GenBank/DDBJ databases">
        <title>Identification of four novel Pseudomonas species associated with bacterial leaf spot of cucurbits.</title>
        <authorList>
            <person name="Fullem K.R."/>
        </authorList>
    </citation>
    <scope>NUCLEOTIDE SEQUENCE [LARGE SCALE GENOMIC DNA]</scope>
    <source>
        <strain evidence="1 2">K18</strain>
    </source>
</reference>
<dbReference type="NCBIfam" id="TIGR03373">
    <property type="entry name" value="VI_minor_4"/>
    <property type="match status" value="1"/>
</dbReference>
<organism evidence="1 2">
    <name type="scientific">Pseudomonas citrulli</name>
    <dbReference type="NCBI Taxonomy" id="3064347"/>
    <lineage>
        <taxon>Bacteria</taxon>
        <taxon>Pseudomonadati</taxon>
        <taxon>Pseudomonadota</taxon>
        <taxon>Gammaproteobacteria</taxon>
        <taxon>Pseudomonadales</taxon>
        <taxon>Pseudomonadaceae</taxon>
        <taxon>Pseudomonas</taxon>
    </lineage>
</organism>
<dbReference type="Pfam" id="PF09867">
    <property type="entry name" value="TagF_N"/>
    <property type="match status" value="1"/>
</dbReference>
<dbReference type="EMBL" id="JAUQOP010000002">
    <property type="protein sequence ID" value="MDO7895586.1"/>
    <property type="molecule type" value="Genomic_DNA"/>
</dbReference>
<comment type="caution">
    <text evidence="1">The sequence shown here is derived from an EMBL/GenBank/DDBJ whole genome shotgun (WGS) entry which is preliminary data.</text>
</comment>
<gene>
    <name evidence="1" type="primary">tagF</name>
    <name evidence="1" type="ORF">Q6A48_01650</name>
</gene>
<dbReference type="PIRSF" id="PIRSF029287">
    <property type="entry name" value="UCP029287"/>
    <property type="match status" value="1"/>
</dbReference>
<accession>A0ABT9BTS3</accession>
<evidence type="ECO:0000313" key="2">
    <source>
        <dbReference type="Proteomes" id="UP001228019"/>
    </source>
</evidence>
<dbReference type="RefSeq" id="WP_304551466.1">
    <property type="nucleotide sequence ID" value="NZ_JAUQOP010000002.1"/>
</dbReference>
<protein>
    <submittedName>
        <fullName evidence="1">Type VI secretion system-associated protein TagF</fullName>
    </submittedName>
</protein>
<proteinExistence type="predicted"/>
<dbReference type="Proteomes" id="UP001228019">
    <property type="component" value="Unassembled WGS sequence"/>
</dbReference>
<name>A0ABT9BTS3_9PSED</name>
<keyword evidence="2" id="KW-1185">Reference proteome</keyword>
<dbReference type="InterPro" id="IPR038225">
    <property type="entry name" value="TagF_sf"/>
</dbReference>
<evidence type="ECO:0000313" key="1">
    <source>
        <dbReference type="EMBL" id="MDO7895586.1"/>
    </source>
</evidence>
<sequence length="217" mass="23001">MSTPGFYGKLASRGDFVSRGLPQSFIGPWDSWLAAGLLASQSSLGERWLDAYLVSPLWRFVVAPGVCGPDAVAGVVMPSIDRVGRYFPLTVAALLAPDADPASVVGGADEWFERVENLLLSTLNVEASFEAFGAELDSLGSPMSLSRTPGGRFASLQRFDATDPQRRMSALAEAACEGASLWWGQGSERIAPGLMRCQGLPAAADFAQFLLGQEGVV</sequence>
<dbReference type="InterPro" id="IPR017748">
    <property type="entry name" value="TagF"/>
</dbReference>